<accession>A0A165ACY4</accession>
<gene>
    <name evidence="4" type="ORF">L228DRAFT_25265</name>
</gene>
<dbReference type="PANTHER" id="PTHR24189">
    <property type="entry name" value="MYOTROPHIN"/>
    <property type="match status" value="1"/>
</dbReference>
<keyword evidence="2 3" id="KW-0040">ANK repeat</keyword>
<dbReference type="Proteomes" id="UP000076632">
    <property type="component" value="Unassembled WGS sequence"/>
</dbReference>
<dbReference type="PANTHER" id="PTHR24189:SF50">
    <property type="entry name" value="ANKYRIN REPEAT AND SOCS BOX PROTEIN 2"/>
    <property type="match status" value="1"/>
</dbReference>
<feature type="repeat" description="ANK" evidence="3">
    <location>
        <begin position="268"/>
        <end position="297"/>
    </location>
</feature>
<proteinExistence type="predicted"/>
<reference evidence="4 5" key="1">
    <citation type="journal article" date="2016" name="Fungal Biol.">
        <title>The genome of Xylona heveae provides a window into fungal endophytism.</title>
        <authorList>
            <person name="Gazis R."/>
            <person name="Kuo A."/>
            <person name="Riley R."/>
            <person name="LaButti K."/>
            <person name="Lipzen A."/>
            <person name="Lin J."/>
            <person name="Amirebrahimi M."/>
            <person name="Hesse C.N."/>
            <person name="Spatafora J.W."/>
            <person name="Henrissat B."/>
            <person name="Hainaut M."/>
            <person name="Grigoriev I.V."/>
            <person name="Hibbett D.S."/>
        </authorList>
    </citation>
    <scope>NUCLEOTIDE SEQUENCE [LARGE SCALE GENOMIC DNA]</scope>
    <source>
        <strain evidence="4 5">TC161</strain>
    </source>
</reference>
<dbReference type="EMBL" id="KV407463">
    <property type="protein sequence ID" value="KZF20271.1"/>
    <property type="molecule type" value="Genomic_DNA"/>
</dbReference>
<dbReference type="InterPro" id="IPR050745">
    <property type="entry name" value="Multifunctional_regulatory"/>
</dbReference>
<name>A0A165ACY4_XYLHT</name>
<dbReference type="Gene3D" id="1.25.40.20">
    <property type="entry name" value="Ankyrin repeat-containing domain"/>
    <property type="match status" value="1"/>
</dbReference>
<dbReference type="STRING" id="1328760.A0A165ACY4"/>
<dbReference type="RefSeq" id="XP_018185826.1">
    <property type="nucleotide sequence ID" value="XM_018333706.1"/>
</dbReference>
<keyword evidence="1" id="KW-0677">Repeat</keyword>
<dbReference type="Pfam" id="PF13637">
    <property type="entry name" value="Ank_4"/>
    <property type="match status" value="1"/>
</dbReference>
<dbReference type="AlphaFoldDB" id="A0A165ACY4"/>
<dbReference type="InterPro" id="IPR036770">
    <property type="entry name" value="Ankyrin_rpt-contain_sf"/>
</dbReference>
<evidence type="ECO:0000256" key="3">
    <source>
        <dbReference type="PROSITE-ProRule" id="PRU00023"/>
    </source>
</evidence>
<dbReference type="InParanoid" id="A0A165ACY4"/>
<evidence type="ECO:0000313" key="5">
    <source>
        <dbReference type="Proteomes" id="UP000076632"/>
    </source>
</evidence>
<evidence type="ECO:0000256" key="1">
    <source>
        <dbReference type="ARBA" id="ARBA00022737"/>
    </source>
</evidence>
<dbReference type="PROSITE" id="PS50088">
    <property type="entry name" value="ANK_REPEAT"/>
    <property type="match status" value="1"/>
</dbReference>
<dbReference type="SUPFAM" id="SSF48403">
    <property type="entry name" value="Ankyrin repeat"/>
    <property type="match status" value="1"/>
</dbReference>
<dbReference type="OrthoDB" id="426293at2759"/>
<evidence type="ECO:0000256" key="2">
    <source>
        <dbReference type="ARBA" id="ARBA00023043"/>
    </source>
</evidence>
<dbReference type="PROSITE" id="PS50297">
    <property type="entry name" value="ANK_REP_REGION"/>
    <property type="match status" value="1"/>
</dbReference>
<organism evidence="4 5">
    <name type="scientific">Xylona heveae (strain CBS 132557 / TC161)</name>
    <dbReference type="NCBI Taxonomy" id="1328760"/>
    <lineage>
        <taxon>Eukaryota</taxon>
        <taxon>Fungi</taxon>
        <taxon>Dikarya</taxon>
        <taxon>Ascomycota</taxon>
        <taxon>Pezizomycotina</taxon>
        <taxon>Xylonomycetes</taxon>
        <taxon>Xylonales</taxon>
        <taxon>Xylonaceae</taxon>
        <taxon>Xylona</taxon>
    </lineage>
</organism>
<dbReference type="Pfam" id="PF13857">
    <property type="entry name" value="Ank_5"/>
    <property type="match status" value="1"/>
</dbReference>
<dbReference type="OMA" id="DHYPSRA"/>
<dbReference type="SMART" id="SM00248">
    <property type="entry name" value="ANK"/>
    <property type="match status" value="5"/>
</dbReference>
<evidence type="ECO:0000313" key="4">
    <source>
        <dbReference type="EMBL" id="KZF20271.1"/>
    </source>
</evidence>
<dbReference type="GeneID" id="28898843"/>
<protein>
    <submittedName>
        <fullName evidence="4">Ankyrin</fullName>
    </submittedName>
</protein>
<keyword evidence="5" id="KW-1185">Reference proteome</keyword>
<dbReference type="InterPro" id="IPR002110">
    <property type="entry name" value="Ankyrin_rpt"/>
</dbReference>
<sequence length="384" mass="41739">MDPDSHPASSQHISKIGPPDILIDAEENIQGIVAASERGDLDAVQARFATCKSALSRIGKNEPASEEGDLTPLHVALERAVERNHTHIVLYLLDQGISIYANDFVLAAQKRSFVMLKLFIEHGWDINHPMGWREGPPLTLALNDEPLLRWFLAHGADPNTTIFEEDDFTVLSLAVAHGSFATIKILFERGGGDVHRGQLLHCAVGRGAMGPPGARNVASTKAVPRSMTEDECLPVIDYLLSKGANVDGIKYQNDAKTFFQHQAFGLGTPLHVAAEVGNLTAVEHLLIRGADPNVKNTRGQLAYERAEYFGHLAIVKVLRALKGDVAEKIGPYSGHIGHKPDEAQHSGAIFIPPSTSSRLLVFANLALFPVMLWIMSTRSPSVPT</sequence>
<dbReference type="Pfam" id="PF00023">
    <property type="entry name" value="Ank"/>
    <property type="match status" value="1"/>
</dbReference>